<reference evidence="1" key="1">
    <citation type="submission" date="2019-02" db="EMBL/GenBank/DDBJ databases">
        <authorList>
            <person name="Pothier F.J."/>
        </authorList>
    </citation>
    <scope>NUCLEOTIDE SEQUENCE</scope>
    <source>
        <strain evidence="1">CI-1B</strain>
    </source>
</reference>
<dbReference type="Gene3D" id="1.10.620.20">
    <property type="entry name" value="Ribonucleotide Reductase, subunit A"/>
    <property type="match status" value="1"/>
</dbReference>
<evidence type="ECO:0000313" key="1">
    <source>
        <dbReference type="EMBL" id="VIO68605.1"/>
    </source>
</evidence>
<evidence type="ECO:0000313" key="2">
    <source>
        <dbReference type="Proteomes" id="UP000328092"/>
    </source>
</evidence>
<protein>
    <recommendedName>
        <fullName evidence="3">Ferritin-like domain-containing protein</fullName>
    </recommendedName>
</protein>
<accession>A0A508SZS4</accession>
<dbReference type="SUPFAM" id="SSF47240">
    <property type="entry name" value="Ferritin-like"/>
    <property type="match status" value="1"/>
</dbReference>
<evidence type="ECO:0008006" key="3">
    <source>
        <dbReference type="Google" id="ProtNLM"/>
    </source>
</evidence>
<organism evidence="1 2">
    <name type="scientific">Bradyrhizobium ivorense</name>
    <dbReference type="NCBI Taxonomy" id="2511166"/>
    <lineage>
        <taxon>Bacteria</taxon>
        <taxon>Pseudomonadati</taxon>
        <taxon>Pseudomonadota</taxon>
        <taxon>Alphaproteobacteria</taxon>
        <taxon>Hyphomicrobiales</taxon>
        <taxon>Nitrobacteraceae</taxon>
        <taxon>Bradyrhizobium</taxon>
    </lineage>
</organism>
<dbReference type="RefSeq" id="WP_244622143.1">
    <property type="nucleotide sequence ID" value="NZ_CAADFB020000012.1"/>
</dbReference>
<proteinExistence type="predicted"/>
<sequence>MITPVRRDWSPKELFSALTPTMFSAEPSTIRARWDKLWPDLYTEYDARHLKQELAARNLIATDEAAAFLSAWAIDEERHTNGFIRIIELVANGSEKDLRERLGARSHDFGPITEYLKDEFSLLVMIAFDEMCTCRAYAAEKPFYDALGNNTFHHWLRQVIADEAVHSMNAVNVIRARYRDRMGQVGAMLDSLIRGCENLRYSGTFVLDYFGAAYSKELLANSRLAIMRNIAKPLPA</sequence>
<dbReference type="InterPro" id="IPR009078">
    <property type="entry name" value="Ferritin-like_SF"/>
</dbReference>
<keyword evidence="2" id="KW-1185">Reference proteome</keyword>
<dbReference type="EMBL" id="CAADFC020000008">
    <property type="protein sequence ID" value="VIO68605.1"/>
    <property type="molecule type" value="Genomic_DNA"/>
</dbReference>
<dbReference type="GO" id="GO:0016491">
    <property type="term" value="F:oxidoreductase activity"/>
    <property type="evidence" value="ECO:0007669"/>
    <property type="project" value="InterPro"/>
</dbReference>
<dbReference type="AlphaFoldDB" id="A0A508SZS4"/>
<name>A0A508SZS4_9BRAD</name>
<dbReference type="InterPro" id="IPR012348">
    <property type="entry name" value="RNR-like"/>
</dbReference>
<gene>
    <name evidence="1" type="ORF">CI1B_22280</name>
</gene>
<dbReference type="Proteomes" id="UP000328092">
    <property type="component" value="Unassembled WGS sequence"/>
</dbReference>
<comment type="caution">
    <text evidence="1">The sequence shown here is derived from an EMBL/GenBank/DDBJ whole genome shotgun (WGS) entry which is preliminary data.</text>
</comment>